<keyword evidence="3" id="KW-1185">Reference proteome</keyword>
<protein>
    <submittedName>
        <fullName evidence="2">Uncharacterized protein</fullName>
    </submittedName>
</protein>
<dbReference type="AlphaFoldDB" id="A0A0F6TSW2"/>
<feature type="transmembrane region" description="Helical" evidence="1">
    <location>
        <begin position="78"/>
        <end position="99"/>
    </location>
</feature>
<accession>A0A0F6TSW2</accession>
<name>A0A0F6TSW2_9GAMM</name>
<organism evidence="2 3">
    <name type="scientific">Kangiella geojedonensis</name>
    <dbReference type="NCBI Taxonomy" id="914150"/>
    <lineage>
        <taxon>Bacteria</taxon>
        <taxon>Pseudomonadati</taxon>
        <taxon>Pseudomonadota</taxon>
        <taxon>Gammaproteobacteria</taxon>
        <taxon>Kangiellales</taxon>
        <taxon>Kangiellaceae</taxon>
        <taxon>Kangiella</taxon>
    </lineage>
</organism>
<evidence type="ECO:0000313" key="3">
    <source>
        <dbReference type="Proteomes" id="UP000034071"/>
    </source>
</evidence>
<dbReference type="KEGG" id="kge:TQ33_2200"/>
<dbReference type="EMBL" id="CP010975">
    <property type="protein sequence ID" value="AKE53125.1"/>
    <property type="molecule type" value="Genomic_DNA"/>
</dbReference>
<dbReference type="HOGENOM" id="CLU_1376550_0_0_6"/>
<reference evidence="2 3" key="1">
    <citation type="submission" date="2015-02" db="EMBL/GenBank/DDBJ databases">
        <title>Complete genome sequence of Kangiella geojedonensis strain YCS-5T.</title>
        <authorList>
            <person name="Kim K.M."/>
        </authorList>
    </citation>
    <scope>NUCLEOTIDE SEQUENCE [LARGE SCALE GENOMIC DNA]</scope>
    <source>
        <strain evidence="2 3">YCS-5</strain>
    </source>
</reference>
<keyword evidence="1" id="KW-1133">Transmembrane helix</keyword>
<feature type="transmembrane region" description="Helical" evidence="1">
    <location>
        <begin position="119"/>
        <end position="139"/>
    </location>
</feature>
<sequence length="198" mass="22378">MKKDYLLPGIIALFLAIIFPVYWVLMFNSRLEEVANWAGLIQPKLDIYSWVFLFIGAISIYLYAYLKKILHDQLNFKKVDVLLTLIIINSAIFYSGIFISDVLANLGYALAWTTTGVHIFGVICIVIFGILDIVIGILLLANHRDLPSYLVILAVISLLLGLFEVSVIFSIASIVIYPLYLIFLAVFFLRKPETVEVV</sequence>
<proteinExistence type="predicted"/>
<evidence type="ECO:0000256" key="1">
    <source>
        <dbReference type="SAM" id="Phobius"/>
    </source>
</evidence>
<keyword evidence="1" id="KW-0472">Membrane</keyword>
<feature type="transmembrane region" description="Helical" evidence="1">
    <location>
        <begin position="146"/>
        <end position="163"/>
    </location>
</feature>
<evidence type="ECO:0000313" key="2">
    <source>
        <dbReference type="EMBL" id="AKE53125.1"/>
    </source>
</evidence>
<feature type="transmembrane region" description="Helical" evidence="1">
    <location>
        <begin position="47"/>
        <end position="66"/>
    </location>
</feature>
<dbReference type="Proteomes" id="UP000034071">
    <property type="component" value="Chromosome"/>
</dbReference>
<gene>
    <name evidence="2" type="ORF">TQ33_2200</name>
</gene>
<keyword evidence="1" id="KW-0812">Transmembrane</keyword>
<feature type="transmembrane region" description="Helical" evidence="1">
    <location>
        <begin position="169"/>
        <end position="189"/>
    </location>
</feature>
<dbReference type="STRING" id="914150.TQ33_2200"/>
<feature type="transmembrane region" description="Helical" evidence="1">
    <location>
        <begin position="5"/>
        <end position="27"/>
    </location>
</feature>